<gene>
    <name evidence="1" type="ORF">ILEXP_LOCUS22299</name>
</gene>
<dbReference type="Proteomes" id="UP001642360">
    <property type="component" value="Unassembled WGS sequence"/>
</dbReference>
<reference evidence="1 2" key="1">
    <citation type="submission" date="2024-02" db="EMBL/GenBank/DDBJ databases">
        <authorList>
            <person name="Vignale AGUSTIN F."/>
            <person name="Sosa J E."/>
            <person name="Modenutti C."/>
        </authorList>
    </citation>
    <scope>NUCLEOTIDE SEQUENCE [LARGE SCALE GENOMIC DNA]</scope>
</reference>
<evidence type="ECO:0000313" key="2">
    <source>
        <dbReference type="Proteomes" id="UP001642360"/>
    </source>
</evidence>
<name>A0ABC8SFS2_9AQUA</name>
<evidence type="ECO:0000313" key="1">
    <source>
        <dbReference type="EMBL" id="CAK9153999.1"/>
    </source>
</evidence>
<sequence>ESVLCQRALGGAIPCQSTYAKAGSYQLAVAQLTTANQQVAWPLPTGRWLGKVLACSCLAHKHKVPVGIVEIVAFATWHEEKVSLANRHVEDLSLDSQHAQKLAVANWQMVQLATTSQQVA</sequence>
<dbReference type="EMBL" id="CAUOFW020002473">
    <property type="protein sequence ID" value="CAK9153999.1"/>
    <property type="molecule type" value="Genomic_DNA"/>
</dbReference>
<protein>
    <submittedName>
        <fullName evidence="1">Uncharacterized protein</fullName>
    </submittedName>
</protein>
<organism evidence="1 2">
    <name type="scientific">Ilex paraguariensis</name>
    <name type="common">yerba mate</name>
    <dbReference type="NCBI Taxonomy" id="185542"/>
    <lineage>
        <taxon>Eukaryota</taxon>
        <taxon>Viridiplantae</taxon>
        <taxon>Streptophyta</taxon>
        <taxon>Embryophyta</taxon>
        <taxon>Tracheophyta</taxon>
        <taxon>Spermatophyta</taxon>
        <taxon>Magnoliopsida</taxon>
        <taxon>eudicotyledons</taxon>
        <taxon>Gunneridae</taxon>
        <taxon>Pentapetalae</taxon>
        <taxon>asterids</taxon>
        <taxon>campanulids</taxon>
        <taxon>Aquifoliales</taxon>
        <taxon>Aquifoliaceae</taxon>
        <taxon>Ilex</taxon>
    </lineage>
</organism>
<dbReference type="AlphaFoldDB" id="A0ABC8SFS2"/>
<accession>A0ABC8SFS2</accession>
<proteinExistence type="predicted"/>
<comment type="caution">
    <text evidence="1">The sequence shown here is derived from an EMBL/GenBank/DDBJ whole genome shotgun (WGS) entry which is preliminary data.</text>
</comment>
<keyword evidence="2" id="KW-1185">Reference proteome</keyword>
<feature type="non-terminal residue" evidence="1">
    <location>
        <position position="1"/>
    </location>
</feature>